<dbReference type="Pfam" id="PF16918">
    <property type="entry name" value="PknG_TPR"/>
    <property type="match status" value="1"/>
</dbReference>
<evidence type="ECO:0000256" key="6">
    <source>
        <dbReference type="ARBA" id="ARBA00022777"/>
    </source>
</evidence>
<dbReference type="PANTHER" id="PTHR24363">
    <property type="entry name" value="SERINE/THREONINE PROTEIN KINASE"/>
    <property type="match status" value="1"/>
</dbReference>
<dbReference type="EMBL" id="FLUV01002568">
    <property type="protein sequence ID" value="SBW28941.1"/>
    <property type="molecule type" value="Genomic_DNA"/>
</dbReference>
<dbReference type="Proteomes" id="UP000199013">
    <property type="component" value="Unassembled WGS sequence"/>
</dbReference>
<dbReference type="Pfam" id="PF16919">
    <property type="entry name" value="PknG_rubred"/>
    <property type="match status" value="1"/>
</dbReference>
<dbReference type="GO" id="GO:0004674">
    <property type="term" value="F:protein serine/threonine kinase activity"/>
    <property type="evidence" value="ECO:0007669"/>
    <property type="project" value="UniProtKB-KW"/>
</dbReference>
<evidence type="ECO:0000256" key="3">
    <source>
        <dbReference type="ARBA" id="ARBA00022527"/>
    </source>
</evidence>
<evidence type="ECO:0000256" key="5">
    <source>
        <dbReference type="ARBA" id="ARBA00022741"/>
    </source>
</evidence>
<gene>
    <name evidence="12" type="ORF">FDG2_6221</name>
</gene>
<keyword evidence="5" id="KW-0547">Nucleotide-binding</keyword>
<accession>A0A1C3PGI1</accession>
<evidence type="ECO:0000313" key="13">
    <source>
        <dbReference type="Proteomes" id="UP000199013"/>
    </source>
</evidence>
<keyword evidence="7" id="KW-0067">ATP-binding</keyword>
<dbReference type="AlphaFoldDB" id="A0A1C3PGI1"/>
<dbReference type="SUPFAM" id="SSF48452">
    <property type="entry name" value="TPR-like"/>
    <property type="match status" value="1"/>
</dbReference>
<dbReference type="GO" id="GO:0005524">
    <property type="term" value="F:ATP binding"/>
    <property type="evidence" value="ECO:0007669"/>
    <property type="project" value="UniProtKB-KW"/>
</dbReference>
<dbReference type="Pfam" id="PF00069">
    <property type="entry name" value="Pkinase"/>
    <property type="match status" value="1"/>
</dbReference>
<dbReference type="InterPro" id="IPR011990">
    <property type="entry name" value="TPR-like_helical_dom_sf"/>
</dbReference>
<dbReference type="CDD" id="cd14014">
    <property type="entry name" value="STKc_PknB_like"/>
    <property type="match status" value="1"/>
</dbReference>
<organism evidence="12 13">
    <name type="scientific">Candidatus Protofrankia californiensis</name>
    <dbReference type="NCBI Taxonomy" id="1839754"/>
    <lineage>
        <taxon>Bacteria</taxon>
        <taxon>Bacillati</taxon>
        <taxon>Actinomycetota</taxon>
        <taxon>Actinomycetes</taxon>
        <taxon>Frankiales</taxon>
        <taxon>Frankiaceae</taxon>
        <taxon>Protofrankia</taxon>
    </lineage>
</organism>
<dbReference type="InterPro" id="IPR000719">
    <property type="entry name" value="Prot_kinase_dom"/>
</dbReference>
<keyword evidence="3 12" id="KW-0723">Serine/threonine-protein kinase</keyword>
<feature type="region of interest" description="Disordered" evidence="10">
    <location>
        <begin position="121"/>
        <end position="185"/>
    </location>
</feature>
<reference evidence="13" key="1">
    <citation type="submission" date="2016-02" db="EMBL/GenBank/DDBJ databases">
        <authorList>
            <person name="Wibberg D."/>
        </authorList>
    </citation>
    <scope>NUCLEOTIDE SEQUENCE [LARGE SCALE GENOMIC DNA]</scope>
</reference>
<protein>
    <recommendedName>
        <fullName evidence="2">Serine/threonine-protein kinase PknG</fullName>
        <ecNumber evidence="1">2.7.11.1</ecNumber>
    </recommendedName>
</protein>
<feature type="region of interest" description="Disordered" evidence="10">
    <location>
        <begin position="1"/>
        <end position="27"/>
    </location>
</feature>
<evidence type="ECO:0000256" key="2">
    <source>
        <dbReference type="ARBA" id="ARBA00014676"/>
    </source>
</evidence>
<dbReference type="Gene3D" id="1.25.40.10">
    <property type="entry name" value="Tetratricopeptide repeat domain"/>
    <property type="match status" value="1"/>
</dbReference>
<evidence type="ECO:0000256" key="7">
    <source>
        <dbReference type="ARBA" id="ARBA00022840"/>
    </source>
</evidence>
<evidence type="ECO:0000256" key="4">
    <source>
        <dbReference type="ARBA" id="ARBA00022679"/>
    </source>
</evidence>
<keyword evidence="13" id="KW-1185">Reference proteome</keyword>
<keyword evidence="6 12" id="KW-0418">Kinase</keyword>
<evidence type="ECO:0000259" key="11">
    <source>
        <dbReference type="PROSITE" id="PS50011"/>
    </source>
</evidence>
<keyword evidence="4" id="KW-0808">Transferase</keyword>
<dbReference type="FunFam" id="1.10.510.10:FF:000306">
    <property type="entry name" value="Serine/threonine protein kinase"/>
    <property type="match status" value="1"/>
</dbReference>
<evidence type="ECO:0000256" key="1">
    <source>
        <dbReference type="ARBA" id="ARBA00012513"/>
    </source>
</evidence>
<dbReference type="SUPFAM" id="SSF56112">
    <property type="entry name" value="Protein kinase-like (PK-like)"/>
    <property type="match status" value="1"/>
</dbReference>
<dbReference type="Gene3D" id="3.30.200.20">
    <property type="entry name" value="Phosphorylase Kinase, domain 1"/>
    <property type="match status" value="1"/>
</dbReference>
<dbReference type="PROSITE" id="PS00108">
    <property type="entry name" value="PROTEIN_KINASE_ST"/>
    <property type="match status" value="1"/>
</dbReference>
<dbReference type="InterPro" id="IPR008271">
    <property type="entry name" value="Ser/Thr_kinase_AS"/>
</dbReference>
<evidence type="ECO:0000256" key="9">
    <source>
        <dbReference type="ARBA" id="ARBA00048679"/>
    </source>
</evidence>
<dbReference type="PROSITE" id="PS50011">
    <property type="entry name" value="PROTEIN_KINASE_DOM"/>
    <property type="match status" value="1"/>
</dbReference>
<comment type="catalytic activity">
    <reaction evidence="9">
        <text>L-seryl-[protein] + ATP = O-phospho-L-seryl-[protein] + ADP + H(+)</text>
        <dbReference type="Rhea" id="RHEA:17989"/>
        <dbReference type="Rhea" id="RHEA-COMP:9863"/>
        <dbReference type="Rhea" id="RHEA-COMP:11604"/>
        <dbReference type="ChEBI" id="CHEBI:15378"/>
        <dbReference type="ChEBI" id="CHEBI:29999"/>
        <dbReference type="ChEBI" id="CHEBI:30616"/>
        <dbReference type="ChEBI" id="CHEBI:83421"/>
        <dbReference type="ChEBI" id="CHEBI:456216"/>
        <dbReference type="EC" id="2.7.11.1"/>
    </reaction>
</comment>
<dbReference type="Gene3D" id="1.10.510.10">
    <property type="entry name" value="Transferase(Phosphotransferase) domain 1"/>
    <property type="match status" value="1"/>
</dbReference>
<feature type="domain" description="Protein kinase" evidence="11">
    <location>
        <begin position="261"/>
        <end position="511"/>
    </location>
</feature>
<feature type="compositionally biased region" description="Gly residues" evidence="10">
    <location>
        <begin position="1"/>
        <end position="10"/>
    </location>
</feature>
<dbReference type="InterPro" id="IPR031634">
    <property type="entry name" value="PknG_rubred"/>
</dbReference>
<feature type="region of interest" description="Disordered" evidence="10">
    <location>
        <begin position="524"/>
        <end position="566"/>
    </location>
</feature>
<name>A0A1C3PGI1_9ACTN</name>
<proteinExistence type="predicted"/>
<evidence type="ECO:0000256" key="8">
    <source>
        <dbReference type="ARBA" id="ARBA00047899"/>
    </source>
</evidence>
<comment type="catalytic activity">
    <reaction evidence="8">
        <text>L-threonyl-[protein] + ATP = O-phospho-L-threonyl-[protein] + ADP + H(+)</text>
        <dbReference type="Rhea" id="RHEA:46608"/>
        <dbReference type="Rhea" id="RHEA-COMP:11060"/>
        <dbReference type="Rhea" id="RHEA-COMP:11605"/>
        <dbReference type="ChEBI" id="CHEBI:15378"/>
        <dbReference type="ChEBI" id="CHEBI:30013"/>
        <dbReference type="ChEBI" id="CHEBI:30616"/>
        <dbReference type="ChEBI" id="CHEBI:61977"/>
        <dbReference type="ChEBI" id="CHEBI:456216"/>
        <dbReference type="EC" id="2.7.11.1"/>
    </reaction>
</comment>
<sequence length="849" mass="89598">MSTSRSGGGPLPVSGGPSNDGAPCSQPGCDGTIEDGYCDVCGLLPAPAVPGQPDAGNRPVPNQLLRRMTAGQPSGAAASGGVARPFPAVPVGDGAPCAQPDCTGTLDEGYCDICGLAATSPASGQDLPERDQASIGAQASPPAAGGRSTSAMSIGALQSSGTGPGSPRRSRRRRRSGSIPSRSRLGAGIVSVPDVTVLDPASMVLADPQVPERSRHCAICNEPVGRARSDTPGLLEGFCPKCRHPFSFVPKLAAGDVVGQYEIAGCLAFGGQGWVYLARDRGVAENFWVVLKGLLNTHDPQATAAAIAERRFLASVDHSNIVKIFSFVEWQGSGYIVMEYVGGMSLLKLLKQRWEAAGGRSDPLPVTQAIAYILGILPAFGYLHRQGLVYCDFKPDNVMLSGDSLKLIDLGAVHRIGDPGLSYATPGYRAPEVATAGPSVASDLFTIGRSLATLLLDFRGNTTTYSYTIPPQDAHEVLARHDCLHRFLLRATATDPDARFASADEMSDELLGVLREIVAVEEGRPNPAPSLRFGSEAHLTGENPDGSVAGPPWSILPTCRPDPEDPAAATLAALPDVEPEQLTKLLSTMSPADRTGPATPGTHLHLARAWMEAGQASRAQALLTTVANDDPYQWRTDWYRGLLALTAGDAQAARDFFDKVYSALPGELAPKLALALATETADPATSARMFDVVSRTDPTFTSASFGLARVRLRAGDMRGAIEAWQRVPRASAAYVYARTRIIRAMVDPAGRPGRAELAEASGNLDVLDADPGARADLARTILEVALKALEAGTLQPGDDVVVAGRPLRVRDVRSGLEQVYRDLARLTTTRPQRVAMVEAANRVRPWTLV</sequence>
<dbReference type="PANTHER" id="PTHR24363:SF0">
    <property type="entry name" value="SERINE_THREONINE KINASE LIKE DOMAIN CONTAINING 1"/>
    <property type="match status" value="1"/>
</dbReference>
<feature type="compositionally biased region" description="Polar residues" evidence="10">
    <location>
        <begin position="147"/>
        <end position="158"/>
    </location>
</feature>
<evidence type="ECO:0000313" key="12">
    <source>
        <dbReference type="EMBL" id="SBW28941.1"/>
    </source>
</evidence>
<dbReference type="EC" id="2.7.11.1" evidence="1"/>
<dbReference type="InterPro" id="IPR011009">
    <property type="entry name" value="Kinase-like_dom_sf"/>
</dbReference>
<evidence type="ECO:0000256" key="10">
    <source>
        <dbReference type="SAM" id="MobiDB-lite"/>
    </source>
</evidence>
<dbReference type="InterPro" id="IPR031636">
    <property type="entry name" value="PknG_TPR"/>
</dbReference>